<accession>A0A8D9E8E8</accession>
<dbReference type="AlphaFoldDB" id="A0A8D9E8E8"/>
<protein>
    <submittedName>
        <fullName evidence="1">Uncharacterized protein</fullName>
    </submittedName>
</protein>
<organism evidence="1">
    <name type="scientific">Cacopsylla melanoneura</name>
    <dbReference type="NCBI Taxonomy" id="428564"/>
    <lineage>
        <taxon>Eukaryota</taxon>
        <taxon>Metazoa</taxon>
        <taxon>Ecdysozoa</taxon>
        <taxon>Arthropoda</taxon>
        <taxon>Hexapoda</taxon>
        <taxon>Insecta</taxon>
        <taxon>Pterygota</taxon>
        <taxon>Neoptera</taxon>
        <taxon>Paraneoptera</taxon>
        <taxon>Hemiptera</taxon>
        <taxon>Sternorrhyncha</taxon>
        <taxon>Psylloidea</taxon>
        <taxon>Psyllidae</taxon>
        <taxon>Psyllinae</taxon>
        <taxon>Cacopsylla</taxon>
    </lineage>
</organism>
<reference evidence="1" key="1">
    <citation type="submission" date="2021-05" db="EMBL/GenBank/DDBJ databases">
        <authorList>
            <person name="Alioto T."/>
            <person name="Alioto T."/>
            <person name="Gomez Garrido J."/>
        </authorList>
    </citation>
    <scope>NUCLEOTIDE SEQUENCE</scope>
</reference>
<name>A0A8D9E8E8_9HEMI</name>
<dbReference type="EMBL" id="HBUF01444117">
    <property type="protein sequence ID" value="CAG6743174.1"/>
    <property type="molecule type" value="Transcribed_RNA"/>
</dbReference>
<evidence type="ECO:0000313" key="1">
    <source>
        <dbReference type="EMBL" id="CAG6743174.1"/>
    </source>
</evidence>
<sequence>MEFPTLQSPSTVKPISLLLSSLLSGLPFSPQSLPYPSLLSPFLTLLSSAHSLSSSQPLRYPSLISPFLTLLSSSPFLLFCSRSFSFSTLCPLLPFSLLY</sequence>
<proteinExistence type="predicted"/>